<protein>
    <submittedName>
        <fullName evidence="5">Lrp/AsnC family transcriptional regulator</fullName>
    </submittedName>
</protein>
<name>A0ABP8H7F4_9ACTN</name>
<dbReference type="InterPro" id="IPR000485">
    <property type="entry name" value="AsnC-type_HTH_dom"/>
</dbReference>
<dbReference type="Gene3D" id="1.10.10.10">
    <property type="entry name" value="Winged helix-like DNA-binding domain superfamily/Winged helix DNA-binding domain"/>
    <property type="match status" value="1"/>
</dbReference>
<reference evidence="6" key="1">
    <citation type="journal article" date="2019" name="Int. J. Syst. Evol. Microbiol.">
        <title>The Global Catalogue of Microorganisms (GCM) 10K type strain sequencing project: providing services to taxonomists for standard genome sequencing and annotation.</title>
        <authorList>
            <consortium name="The Broad Institute Genomics Platform"/>
            <consortium name="The Broad Institute Genome Sequencing Center for Infectious Disease"/>
            <person name="Wu L."/>
            <person name="Ma J."/>
        </authorList>
    </citation>
    <scope>NUCLEOTIDE SEQUENCE [LARGE SCALE GENOMIC DNA]</scope>
    <source>
        <strain evidence="6">JCM 31290</strain>
    </source>
</reference>
<dbReference type="CDD" id="cd00090">
    <property type="entry name" value="HTH_ARSR"/>
    <property type="match status" value="1"/>
</dbReference>
<keyword evidence="2" id="KW-0238">DNA-binding</keyword>
<dbReference type="Proteomes" id="UP001501115">
    <property type="component" value="Unassembled WGS sequence"/>
</dbReference>
<evidence type="ECO:0000256" key="2">
    <source>
        <dbReference type="ARBA" id="ARBA00023125"/>
    </source>
</evidence>
<dbReference type="InterPro" id="IPR011991">
    <property type="entry name" value="ArsR-like_HTH"/>
</dbReference>
<keyword evidence="1" id="KW-0805">Transcription regulation</keyword>
<dbReference type="InterPro" id="IPR036388">
    <property type="entry name" value="WH-like_DNA-bd_sf"/>
</dbReference>
<evidence type="ECO:0000313" key="5">
    <source>
        <dbReference type="EMBL" id="GAA4335396.1"/>
    </source>
</evidence>
<evidence type="ECO:0000256" key="3">
    <source>
        <dbReference type="ARBA" id="ARBA00023163"/>
    </source>
</evidence>
<dbReference type="PRINTS" id="PR00033">
    <property type="entry name" value="HTHASNC"/>
</dbReference>
<evidence type="ECO:0000259" key="4">
    <source>
        <dbReference type="PROSITE" id="PS50956"/>
    </source>
</evidence>
<proteinExistence type="predicted"/>
<dbReference type="SMART" id="SM00344">
    <property type="entry name" value="HTH_ASNC"/>
    <property type="match status" value="1"/>
</dbReference>
<sequence length="173" mass="19318">MFVGLAVTLHFMPRPLYDRIDRSILDHLQRHGRTPNVDLADAVRLSPSSCLRRTKALEEDGVLAGYRADLDRERLGLGLTVFLSLKVEHSRTTSQVVEEALKAIEHVVACHVVSGDADFFVELAVPDLRTFERVLTDQILAIGPVRDARSTFCIRTVIDRGPLPLTSWPAPRP</sequence>
<evidence type="ECO:0000256" key="1">
    <source>
        <dbReference type="ARBA" id="ARBA00023015"/>
    </source>
</evidence>
<dbReference type="PANTHER" id="PTHR30154:SF34">
    <property type="entry name" value="TRANSCRIPTIONAL REGULATOR AZLB"/>
    <property type="match status" value="1"/>
</dbReference>
<organism evidence="5 6">
    <name type="scientific">Streptomyces venetus</name>
    <dbReference type="NCBI Taxonomy" id="1701086"/>
    <lineage>
        <taxon>Bacteria</taxon>
        <taxon>Bacillati</taxon>
        <taxon>Actinomycetota</taxon>
        <taxon>Actinomycetes</taxon>
        <taxon>Kitasatosporales</taxon>
        <taxon>Streptomycetaceae</taxon>
        <taxon>Streptomyces</taxon>
    </lineage>
</organism>
<accession>A0ABP8H7F4</accession>
<dbReference type="EMBL" id="BAABET010000013">
    <property type="protein sequence ID" value="GAA4335396.1"/>
    <property type="molecule type" value="Genomic_DNA"/>
</dbReference>
<gene>
    <name evidence="5" type="ORF">GCM10023086_67860</name>
</gene>
<dbReference type="SUPFAM" id="SSF54909">
    <property type="entry name" value="Dimeric alpha+beta barrel"/>
    <property type="match status" value="1"/>
</dbReference>
<dbReference type="Pfam" id="PF13412">
    <property type="entry name" value="HTH_24"/>
    <property type="match status" value="1"/>
</dbReference>
<dbReference type="Pfam" id="PF01037">
    <property type="entry name" value="AsnC_trans_reg"/>
    <property type="match status" value="1"/>
</dbReference>
<dbReference type="Gene3D" id="3.30.70.920">
    <property type="match status" value="1"/>
</dbReference>
<dbReference type="PROSITE" id="PS50956">
    <property type="entry name" value="HTH_ASNC_2"/>
    <property type="match status" value="1"/>
</dbReference>
<comment type="caution">
    <text evidence="5">The sequence shown here is derived from an EMBL/GenBank/DDBJ whole genome shotgun (WGS) entry which is preliminary data.</text>
</comment>
<keyword evidence="3" id="KW-0804">Transcription</keyword>
<dbReference type="InterPro" id="IPR019888">
    <property type="entry name" value="Tscrpt_reg_AsnC-like"/>
</dbReference>
<dbReference type="PANTHER" id="PTHR30154">
    <property type="entry name" value="LEUCINE-RESPONSIVE REGULATORY PROTEIN"/>
    <property type="match status" value="1"/>
</dbReference>
<dbReference type="InterPro" id="IPR019887">
    <property type="entry name" value="Tscrpt_reg_AsnC/Lrp_C"/>
</dbReference>
<evidence type="ECO:0000313" key="6">
    <source>
        <dbReference type="Proteomes" id="UP001501115"/>
    </source>
</evidence>
<keyword evidence="6" id="KW-1185">Reference proteome</keyword>
<feature type="domain" description="HTH asnC-type" evidence="4">
    <location>
        <begin position="17"/>
        <end position="78"/>
    </location>
</feature>
<dbReference type="SUPFAM" id="SSF46785">
    <property type="entry name" value="Winged helix' DNA-binding domain"/>
    <property type="match status" value="1"/>
</dbReference>
<dbReference type="InterPro" id="IPR036390">
    <property type="entry name" value="WH_DNA-bd_sf"/>
</dbReference>
<dbReference type="InterPro" id="IPR011008">
    <property type="entry name" value="Dimeric_a/b-barrel"/>
</dbReference>